<evidence type="ECO:0000313" key="2">
    <source>
        <dbReference type="EMBL" id="RJP72076.1"/>
    </source>
</evidence>
<comment type="caution">
    <text evidence="2">The sequence shown here is derived from an EMBL/GenBank/DDBJ whole genome shotgun (WGS) entry which is preliminary data.</text>
</comment>
<evidence type="ECO:0000256" key="1">
    <source>
        <dbReference type="SAM" id="Phobius"/>
    </source>
</evidence>
<feature type="non-terminal residue" evidence="2">
    <location>
        <position position="176"/>
    </location>
</feature>
<accession>A0A419F1R8</accession>
<keyword evidence="1" id="KW-1133">Transmembrane helix</keyword>
<dbReference type="AlphaFoldDB" id="A0A419F1R8"/>
<gene>
    <name evidence="2" type="ORF">C4532_06525</name>
</gene>
<sequence length="176" mass="19196">MTDAVDGFPPSPDGARPPRPRTLTLAVMLAAIVCIVFANTLLNGFVFDDVSMIRENPAIRDARYVKSYFTRPFFSVGQPVTGPVAYDYYRPLVLLSYLGDHLVWRGLPWGYHLTNVLLHTGVTVLVFLLLTRLRLSDGAAFIGAVLFAVHPALVDSVAGVSGRSDPLCALFFLVSA</sequence>
<feature type="transmembrane region" description="Helical" evidence="1">
    <location>
        <begin position="109"/>
        <end position="130"/>
    </location>
</feature>
<evidence type="ECO:0000313" key="3">
    <source>
        <dbReference type="Proteomes" id="UP000285961"/>
    </source>
</evidence>
<keyword evidence="1" id="KW-0472">Membrane</keyword>
<dbReference type="Proteomes" id="UP000285961">
    <property type="component" value="Unassembled WGS sequence"/>
</dbReference>
<name>A0A419F1R8_9BACT</name>
<protein>
    <recommendedName>
        <fullName evidence="4">Glycosyltransferase RgtA/B/C/D-like domain-containing protein</fullName>
    </recommendedName>
</protein>
<evidence type="ECO:0008006" key="4">
    <source>
        <dbReference type="Google" id="ProtNLM"/>
    </source>
</evidence>
<reference evidence="2 3" key="1">
    <citation type="journal article" date="2017" name="ISME J.">
        <title>Energy and carbon metabolisms in a deep terrestrial subsurface fluid microbial community.</title>
        <authorList>
            <person name="Momper L."/>
            <person name="Jungbluth S.P."/>
            <person name="Lee M.D."/>
            <person name="Amend J.P."/>
        </authorList>
    </citation>
    <scope>NUCLEOTIDE SEQUENCE [LARGE SCALE GENOMIC DNA]</scope>
    <source>
        <strain evidence="2">SURF_17</strain>
    </source>
</reference>
<feature type="transmembrane region" description="Helical" evidence="1">
    <location>
        <begin position="68"/>
        <end position="89"/>
    </location>
</feature>
<organism evidence="2 3">
    <name type="scientific">Candidatus Abyssobacteria bacterium SURF_17</name>
    <dbReference type="NCBI Taxonomy" id="2093361"/>
    <lineage>
        <taxon>Bacteria</taxon>
        <taxon>Pseudomonadati</taxon>
        <taxon>Candidatus Hydrogenedentota</taxon>
        <taxon>Candidatus Abyssobacteria</taxon>
    </lineage>
</organism>
<keyword evidence="1" id="KW-0812">Transmembrane</keyword>
<dbReference type="EMBL" id="QZKI01000050">
    <property type="protein sequence ID" value="RJP72076.1"/>
    <property type="molecule type" value="Genomic_DNA"/>
</dbReference>
<proteinExistence type="predicted"/>
<dbReference type="PANTHER" id="PTHR44395">
    <property type="match status" value="1"/>
</dbReference>
<dbReference type="PANTHER" id="PTHR44395:SF1">
    <property type="entry name" value="PROTEIN O-MANNOSYL-TRANSFERASE TMTC3"/>
    <property type="match status" value="1"/>
</dbReference>
<feature type="transmembrane region" description="Helical" evidence="1">
    <location>
        <begin position="23"/>
        <end position="47"/>
    </location>
</feature>